<protein>
    <submittedName>
        <fullName evidence="2">Uncharacterized protein</fullName>
    </submittedName>
</protein>
<evidence type="ECO:0000313" key="2">
    <source>
        <dbReference type="WBParaSite" id="nRc.2.0.1.t11485-RA"/>
    </source>
</evidence>
<evidence type="ECO:0000313" key="1">
    <source>
        <dbReference type="Proteomes" id="UP000887565"/>
    </source>
</evidence>
<dbReference type="Proteomes" id="UP000887565">
    <property type="component" value="Unplaced"/>
</dbReference>
<dbReference type="AlphaFoldDB" id="A0A915IBD9"/>
<accession>A0A915IBD9</accession>
<proteinExistence type="predicted"/>
<sequence length="76" mass="8645">MYVRVIECWRAPCSKWVLNRGRRAGTNFWALRPSHEGVAAPHGDRCVAAAALWHPKNLVFEEPRQGGRISFCKNIV</sequence>
<name>A0A915IBD9_ROMCU</name>
<keyword evidence="1" id="KW-1185">Reference proteome</keyword>
<organism evidence="1 2">
    <name type="scientific">Romanomermis culicivorax</name>
    <name type="common">Nematode worm</name>
    <dbReference type="NCBI Taxonomy" id="13658"/>
    <lineage>
        <taxon>Eukaryota</taxon>
        <taxon>Metazoa</taxon>
        <taxon>Ecdysozoa</taxon>
        <taxon>Nematoda</taxon>
        <taxon>Enoplea</taxon>
        <taxon>Dorylaimia</taxon>
        <taxon>Mermithida</taxon>
        <taxon>Mermithoidea</taxon>
        <taxon>Mermithidae</taxon>
        <taxon>Romanomermis</taxon>
    </lineage>
</organism>
<dbReference type="WBParaSite" id="nRc.2.0.1.t11485-RA">
    <property type="protein sequence ID" value="nRc.2.0.1.t11485-RA"/>
    <property type="gene ID" value="nRc.2.0.1.g11485"/>
</dbReference>
<reference evidence="2" key="1">
    <citation type="submission" date="2022-11" db="UniProtKB">
        <authorList>
            <consortium name="WormBaseParasite"/>
        </authorList>
    </citation>
    <scope>IDENTIFICATION</scope>
</reference>